<evidence type="ECO:0000256" key="1">
    <source>
        <dbReference type="SAM" id="MobiDB-lite"/>
    </source>
</evidence>
<feature type="region of interest" description="Disordered" evidence="1">
    <location>
        <begin position="81"/>
        <end position="157"/>
    </location>
</feature>
<dbReference type="Proteomes" id="UP001601521">
    <property type="component" value="Unassembled WGS sequence"/>
</dbReference>
<feature type="region of interest" description="Disordered" evidence="1">
    <location>
        <begin position="1"/>
        <end position="35"/>
    </location>
</feature>
<proteinExistence type="predicted"/>
<dbReference type="RefSeq" id="WP_387256299.1">
    <property type="nucleotide sequence ID" value="NZ_JBIALX010000034.1"/>
</dbReference>
<reference evidence="2 3" key="1">
    <citation type="submission" date="2024-10" db="EMBL/GenBank/DDBJ databases">
        <title>The Natural Products Discovery Center: Release of the First 8490 Sequenced Strains for Exploring Actinobacteria Biosynthetic Diversity.</title>
        <authorList>
            <person name="Kalkreuter E."/>
            <person name="Kautsar S.A."/>
            <person name="Yang D."/>
            <person name="Bader C.D."/>
            <person name="Teijaro C.N."/>
            <person name="Fluegel L."/>
            <person name="Davis C.M."/>
            <person name="Simpson J.R."/>
            <person name="Lauterbach L."/>
            <person name="Steele A.D."/>
            <person name="Gui C."/>
            <person name="Meng S."/>
            <person name="Li G."/>
            <person name="Viehrig K."/>
            <person name="Ye F."/>
            <person name="Su P."/>
            <person name="Kiefer A.F."/>
            <person name="Nichols A."/>
            <person name="Cepeda A.J."/>
            <person name="Yan W."/>
            <person name="Fan B."/>
            <person name="Jiang Y."/>
            <person name="Adhikari A."/>
            <person name="Zheng C.-J."/>
            <person name="Schuster L."/>
            <person name="Cowan T.M."/>
            <person name="Smanski M.J."/>
            <person name="Chevrette M.G."/>
            <person name="De Carvalho L.P.S."/>
            <person name="Shen B."/>
        </authorList>
    </citation>
    <scope>NUCLEOTIDE SEQUENCE [LARGE SCALE GENOMIC DNA]</scope>
    <source>
        <strain evidence="2 3">NPDC004550</strain>
    </source>
</reference>
<protein>
    <recommendedName>
        <fullName evidence="4">MarR family</fullName>
    </recommendedName>
</protein>
<feature type="compositionally biased region" description="Basic and acidic residues" evidence="1">
    <location>
        <begin position="84"/>
        <end position="97"/>
    </location>
</feature>
<sequence length="227" mass="23059">MSTRKKTTRATTRPATGATATTGSPADEPVSAGGPVLGTDAETVLWAVLSDYPGANAAELAVAAGMAGSTARRILSRWAASGVARRDRDPDHPRAADRWSAIADSSDTTGTGGSDRSTPTATDGPYRAESGPAGGDTAVVASNNGVGGADPAQAQQESSVRLAPGALRGQVEDFLRDHPEGEFSPHEIGKALARSSGAVHNALAKLTTVGTARRTSDRPKKFALATS</sequence>
<dbReference type="InterPro" id="IPR036390">
    <property type="entry name" value="WH_DNA-bd_sf"/>
</dbReference>
<dbReference type="SUPFAM" id="SSF46785">
    <property type="entry name" value="Winged helix' DNA-binding domain"/>
    <property type="match status" value="1"/>
</dbReference>
<evidence type="ECO:0008006" key="4">
    <source>
        <dbReference type="Google" id="ProtNLM"/>
    </source>
</evidence>
<feature type="compositionally biased region" description="Low complexity" evidence="1">
    <location>
        <begin position="9"/>
        <end position="26"/>
    </location>
</feature>
<comment type="caution">
    <text evidence="2">The sequence shown here is derived from an EMBL/GenBank/DDBJ whole genome shotgun (WGS) entry which is preliminary data.</text>
</comment>
<evidence type="ECO:0000313" key="3">
    <source>
        <dbReference type="Proteomes" id="UP001601521"/>
    </source>
</evidence>
<keyword evidence="3" id="KW-1185">Reference proteome</keyword>
<dbReference type="InterPro" id="IPR036388">
    <property type="entry name" value="WH-like_DNA-bd_sf"/>
</dbReference>
<dbReference type="EMBL" id="JBIALX010000034">
    <property type="protein sequence ID" value="MFF0458649.1"/>
    <property type="molecule type" value="Genomic_DNA"/>
</dbReference>
<organism evidence="2 3">
    <name type="scientific">Nocardia africana</name>
    <dbReference type="NCBI Taxonomy" id="134964"/>
    <lineage>
        <taxon>Bacteria</taxon>
        <taxon>Bacillati</taxon>
        <taxon>Actinomycetota</taxon>
        <taxon>Actinomycetes</taxon>
        <taxon>Mycobacteriales</taxon>
        <taxon>Nocardiaceae</taxon>
        <taxon>Nocardia</taxon>
    </lineage>
</organism>
<evidence type="ECO:0000313" key="2">
    <source>
        <dbReference type="EMBL" id="MFF0458649.1"/>
    </source>
</evidence>
<accession>A0ABW6NU45</accession>
<dbReference type="Gene3D" id="1.10.10.10">
    <property type="entry name" value="Winged helix-like DNA-binding domain superfamily/Winged helix DNA-binding domain"/>
    <property type="match status" value="1"/>
</dbReference>
<name>A0ABW6NU45_9NOCA</name>
<gene>
    <name evidence="2" type="ORF">ACFYTH_35345</name>
</gene>